<dbReference type="Proteomes" id="UP000001064">
    <property type="component" value="Unassembled WGS sequence"/>
</dbReference>
<keyword evidence="3" id="KW-1185">Reference proteome</keyword>
<dbReference type="InParanoid" id="F0ZDF0"/>
<name>F0ZDF0_DICPU</name>
<gene>
    <name evidence="2" type="ORF">DICPUDRAFT_29312</name>
</gene>
<dbReference type="EMBL" id="GL870985">
    <property type="protein sequence ID" value="EGC38031.1"/>
    <property type="molecule type" value="Genomic_DNA"/>
</dbReference>
<dbReference type="OMA" id="NCESNNQ"/>
<dbReference type="KEGG" id="dpp:DICPUDRAFT_29312"/>
<protein>
    <recommendedName>
        <fullName evidence="4">ShKT domain-containing protein</fullName>
    </recommendedName>
</protein>
<dbReference type="RefSeq" id="XP_003285432.1">
    <property type="nucleotide sequence ID" value="XM_003285384.1"/>
</dbReference>
<dbReference type="GeneID" id="10502876"/>
<evidence type="ECO:0000313" key="2">
    <source>
        <dbReference type="EMBL" id="EGC38031.1"/>
    </source>
</evidence>
<dbReference type="OrthoDB" id="10399380at2759"/>
<dbReference type="eggNOG" id="ENOG502RIMQ">
    <property type="taxonomic scope" value="Eukaryota"/>
</dbReference>
<evidence type="ECO:0008006" key="4">
    <source>
        <dbReference type="Google" id="ProtNLM"/>
    </source>
</evidence>
<evidence type="ECO:0000313" key="3">
    <source>
        <dbReference type="Proteomes" id="UP000001064"/>
    </source>
</evidence>
<feature type="chain" id="PRO_5003262342" description="ShKT domain-containing protein" evidence="1">
    <location>
        <begin position="21"/>
        <end position="69"/>
    </location>
</feature>
<accession>F0ZDF0</accession>
<organism evidence="2 3">
    <name type="scientific">Dictyostelium purpureum</name>
    <name type="common">Slime mold</name>
    <dbReference type="NCBI Taxonomy" id="5786"/>
    <lineage>
        <taxon>Eukaryota</taxon>
        <taxon>Amoebozoa</taxon>
        <taxon>Evosea</taxon>
        <taxon>Eumycetozoa</taxon>
        <taxon>Dictyostelia</taxon>
        <taxon>Dictyosteliales</taxon>
        <taxon>Dictyosteliaceae</taxon>
        <taxon>Dictyostelium</taxon>
    </lineage>
</organism>
<dbReference type="FunCoup" id="F0ZDF0">
    <property type="interactions" value="140"/>
</dbReference>
<feature type="signal peptide" evidence="1">
    <location>
        <begin position="1"/>
        <end position="20"/>
    </location>
</feature>
<evidence type="ECO:0000256" key="1">
    <source>
        <dbReference type="SAM" id="SignalP"/>
    </source>
</evidence>
<reference evidence="3" key="1">
    <citation type="journal article" date="2011" name="Genome Biol.">
        <title>Comparative genomics of the social amoebae Dictyostelium discoideum and Dictyostelium purpureum.</title>
        <authorList>
            <consortium name="US DOE Joint Genome Institute (JGI-PGF)"/>
            <person name="Sucgang R."/>
            <person name="Kuo A."/>
            <person name="Tian X."/>
            <person name="Salerno W."/>
            <person name="Parikh A."/>
            <person name="Feasley C.L."/>
            <person name="Dalin E."/>
            <person name="Tu H."/>
            <person name="Huang E."/>
            <person name="Barry K."/>
            <person name="Lindquist E."/>
            <person name="Shapiro H."/>
            <person name="Bruce D."/>
            <person name="Schmutz J."/>
            <person name="Salamov A."/>
            <person name="Fey P."/>
            <person name="Gaudet P."/>
            <person name="Anjard C."/>
            <person name="Babu M.M."/>
            <person name="Basu S."/>
            <person name="Bushmanova Y."/>
            <person name="van der Wel H."/>
            <person name="Katoh-Kurasawa M."/>
            <person name="Dinh C."/>
            <person name="Coutinho P.M."/>
            <person name="Saito T."/>
            <person name="Elias M."/>
            <person name="Schaap P."/>
            <person name="Kay R.R."/>
            <person name="Henrissat B."/>
            <person name="Eichinger L."/>
            <person name="Rivero F."/>
            <person name="Putnam N.H."/>
            <person name="West C.M."/>
            <person name="Loomis W.F."/>
            <person name="Chisholm R.L."/>
            <person name="Shaulsky G."/>
            <person name="Strassmann J.E."/>
            <person name="Queller D.C."/>
            <person name="Kuspa A."/>
            <person name="Grigoriev I.V."/>
        </authorList>
    </citation>
    <scope>NUCLEOTIDE SEQUENCE [LARGE SCALE GENOMIC DNA]</scope>
    <source>
        <strain evidence="3">QSDP1</strain>
    </source>
</reference>
<sequence>MCFKYLVFFFLALLISLSLANQNSGCHTNCNLDFDNCYDSYSQNPSNNLYSCISQWQRCFNNCESNNQY</sequence>
<keyword evidence="1" id="KW-0732">Signal</keyword>
<proteinExistence type="predicted"/>
<dbReference type="VEuPathDB" id="AmoebaDB:DICPUDRAFT_29312"/>
<dbReference type="AlphaFoldDB" id="F0ZDF0"/>